<comment type="caution">
    <text evidence="5">The sequence shown here is derived from an EMBL/GenBank/DDBJ whole genome shotgun (WGS) entry which is preliminary data.</text>
</comment>
<dbReference type="GO" id="GO:0046872">
    <property type="term" value="F:metal ion binding"/>
    <property type="evidence" value="ECO:0007669"/>
    <property type="project" value="UniProtKB-KW"/>
</dbReference>
<dbReference type="InterPro" id="IPR009051">
    <property type="entry name" value="Helical_ferredxn"/>
</dbReference>
<reference evidence="5" key="1">
    <citation type="journal article" date="2020" name="mSystems">
        <title>Genome- and Community-Level Interaction Insights into Carbon Utilization and Element Cycling Functions of Hydrothermarchaeota in Hydrothermal Sediment.</title>
        <authorList>
            <person name="Zhou Z."/>
            <person name="Liu Y."/>
            <person name="Xu W."/>
            <person name="Pan J."/>
            <person name="Luo Z.H."/>
            <person name="Li M."/>
        </authorList>
    </citation>
    <scope>NUCLEOTIDE SEQUENCE [LARGE SCALE GENOMIC DNA]</scope>
    <source>
        <strain evidence="5">HyVt-483</strain>
    </source>
</reference>
<evidence type="ECO:0000256" key="1">
    <source>
        <dbReference type="ARBA" id="ARBA00022723"/>
    </source>
</evidence>
<dbReference type="Pfam" id="PF13411">
    <property type="entry name" value="MerR_1"/>
    <property type="match status" value="1"/>
</dbReference>
<dbReference type="InterPro" id="IPR017900">
    <property type="entry name" value="4Fe4S_Fe_S_CS"/>
</dbReference>
<dbReference type="InterPro" id="IPR051460">
    <property type="entry name" value="HdrC_iron-sulfur_subunit"/>
</dbReference>
<keyword evidence="1" id="KW-0479">Metal-binding</keyword>
<dbReference type="EMBL" id="DRMH01000011">
    <property type="protein sequence ID" value="HFC96950.1"/>
    <property type="molecule type" value="Genomic_DNA"/>
</dbReference>
<dbReference type="InterPro" id="IPR017896">
    <property type="entry name" value="4Fe4S_Fe-S-bd"/>
</dbReference>
<dbReference type="Gene3D" id="1.10.1660.10">
    <property type="match status" value="1"/>
</dbReference>
<dbReference type="AlphaFoldDB" id="A0A7C3CEZ0"/>
<dbReference type="Gene3D" id="1.10.1060.10">
    <property type="entry name" value="Alpha-helical ferredoxin"/>
    <property type="match status" value="1"/>
</dbReference>
<dbReference type="Pfam" id="PF13183">
    <property type="entry name" value="Fer4_8"/>
    <property type="match status" value="1"/>
</dbReference>
<evidence type="ECO:0000313" key="5">
    <source>
        <dbReference type="EMBL" id="HFC96950.1"/>
    </source>
</evidence>
<accession>A0A7C3CEZ0</accession>
<dbReference type="PROSITE" id="PS00198">
    <property type="entry name" value="4FE4S_FER_1"/>
    <property type="match status" value="1"/>
</dbReference>
<keyword evidence="3" id="KW-0411">Iron-sulfur</keyword>
<dbReference type="PANTHER" id="PTHR43255">
    <property type="entry name" value="IRON-SULFUR-BINDING OXIDOREDUCTASE FADF-RELATED-RELATED"/>
    <property type="match status" value="1"/>
</dbReference>
<dbReference type="GO" id="GO:0005886">
    <property type="term" value="C:plasma membrane"/>
    <property type="evidence" value="ECO:0007669"/>
    <property type="project" value="TreeGrafter"/>
</dbReference>
<dbReference type="SUPFAM" id="SSF46955">
    <property type="entry name" value="Putative DNA-binding domain"/>
    <property type="match status" value="1"/>
</dbReference>
<evidence type="ECO:0000256" key="2">
    <source>
        <dbReference type="ARBA" id="ARBA00023004"/>
    </source>
</evidence>
<dbReference type="SUPFAM" id="SSF46548">
    <property type="entry name" value="alpha-helical ferredoxin"/>
    <property type="match status" value="1"/>
</dbReference>
<dbReference type="InterPro" id="IPR000551">
    <property type="entry name" value="MerR-type_HTH_dom"/>
</dbReference>
<proteinExistence type="predicted"/>
<dbReference type="Proteomes" id="UP000886043">
    <property type="component" value="Unassembled WGS sequence"/>
</dbReference>
<gene>
    <name evidence="5" type="ORF">ENJ40_00630</name>
</gene>
<protein>
    <submittedName>
        <fullName evidence="5">MerR family transcriptional regulator</fullName>
    </submittedName>
</protein>
<keyword evidence="2" id="KW-0408">Iron</keyword>
<organism evidence="5">
    <name type="scientific">Thermosulfurimonas dismutans</name>
    <dbReference type="NCBI Taxonomy" id="999894"/>
    <lineage>
        <taxon>Bacteria</taxon>
        <taxon>Pseudomonadati</taxon>
        <taxon>Thermodesulfobacteriota</taxon>
        <taxon>Thermodesulfobacteria</taxon>
        <taxon>Thermodesulfobacteriales</taxon>
        <taxon>Thermodesulfobacteriaceae</taxon>
        <taxon>Thermosulfurimonas</taxon>
    </lineage>
</organism>
<dbReference type="GO" id="GO:0006355">
    <property type="term" value="P:regulation of DNA-templated transcription"/>
    <property type="evidence" value="ECO:0007669"/>
    <property type="project" value="InterPro"/>
</dbReference>
<dbReference type="GO" id="GO:0051536">
    <property type="term" value="F:iron-sulfur cluster binding"/>
    <property type="evidence" value="ECO:0007669"/>
    <property type="project" value="UniProtKB-KW"/>
</dbReference>
<dbReference type="PROSITE" id="PS51379">
    <property type="entry name" value="4FE4S_FER_2"/>
    <property type="match status" value="1"/>
</dbReference>
<dbReference type="PANTHER" id="PTHR43255:SF2">
    <property type="entry name" value="HETERODISULFIDE REDUCTASE RELATED PROTEIN"/>
    <property type="match status" value="1"/>
</dbReference>
<name>A0A7C3CEZ0_9BACT</name>
<dbReference type="CDD" id="cd00592">
    <property type="entry name" value="HTH_MerR-like"/>
    <property type="match status" value="1"/>
</dbReference>
<dbReference type="InterPro" id="IPR009061">
    <property type="entry name" value="DNA-bd_dom_put_sf"/>
</dbReference>
<feature type="domain" description="4Fe-4S ferredoxin-type" evidence="4">
    <location>
        <begin position="151"/>
        <end position="181"/>
    </location>
</feature>
<sequence length="273" mass="31684">MPFPLGKDYFSVKNRGMEFGLPLEDILQKLAEEGYRISRRTFLYYVQLGLLPKGKRKGQKSGGVKFYYPTWTLERLKTILRLKKQGLTLKEIKKRLPREIPSPLPPKTFPQTARLKDCNVCGICGAICPVHEEMDLSPWRLIQAWLEGPDSLPSANTPWVCVGCYLCEERCPREIPVVDFLRFLRREGLPPGKRWRKHPEWSRIFWSLLEERGRSFDFGAVHAYHIRIIGSGENQRLFLRLPGPEGEKEVSAPSKIKNLSAFRRALEHAREWP</sequence>
<evidence type="ECO:0000259" key="4">
    <source>
        <dbReference type="PROSITE" id="PS51379"/>
    </source>
</evidence>
<dbReference type="GO" id="GO:0003677">
    <property type="term" value="F:DNA binding"/>
    <property type="evidence" value="ECO:0007669"/>
    <property type="project" value="InterPro"/>
</dbReference>
<evidence type="ECO:0000256" key="3">
    <source>
        <dbReference type="ARBA" id="ARBA00023014"/>
    </source>
</evidence>